<dbReference type="GO" id="GO:0003676">
    <property type="term" value="F:nucleic acid binding"/>
    <property type="evidence" value="ECO:0007669"/>
    <property type="project" value="InterPro"/>
</dbReference>
<evidence type="ECO:0000313" key="9">
    <source>
        <dbReference type="EMBL" id="KAH6660698.1"/>
    </source>
</evidence>
<dbReference type="SMART" id="SM00487">
    <property type="entry name" value="DEXDc"/>
    <property type="match status" value="2"/>
</dbReference>
<sequence>MASSDAEARWREQFAAMKSALAELNLPAGGKLQEESDFDLDDEFTSGNSGDDVWDFIQDSEEDLWSSDFIEDTNGQLDQGNANSTWFTNQCATVASKKNGLSPDTFQAQILEILASGQSEEQVSAALTDLVGFDDLDFVIEVISHRNDIVAGFASQSGAQTAGNRLLTRAEREEALRQRDWEHKNASLAPTMHKEVQYPHVYRAHAAGNTLSAAGKRYALPTGSERILREKYEEIKVPAGKTGVLAPGRRLLPIDEMDGLCRRTFKGYKALNRMQSLVYPIAYKTSENMLICAPTGAGKTDAAMLTILQTICHYCTPNPIEDHEATDFAVDLNDFKIVYVAPMKALAAEITEKLGKRLAWAGIRAREFTGDMHLTKAEIVQTQIIVTTPEKWDVVTRKGTGDTELVQKVRLLIIDEVHMLHDERGAVLESLVARTERQVESTQSLIRIVGLSATLPNFIDVSDFLKVNRQQGLFYFDGSFRPVPLEQHFIGVKGKPNSKQSRENLDQIAFEKVRDMLQEDHQVMVFVHSRRDTLLTAKMLHQKAIDEFCVDLFDPTGHPAYEQAIRDMKSCKARELRDLVPKGLGIHHAGMTRSDRNLMERLFSEGVIKVLCCTATLAWGVNLPAAAVVIKGTQVYSAQDGKFVDLGILDVLQIFGRAGRPQFEDVGIGMICTTQDKLSHYLTAVTEQQPIESKFSTKLVDNLNAEIALGTVTSIAEAVQWIGYSFLFVRMQRSPMTYGIEWAEIRDDPTLVQRRRQLAIQAARTLQKSQMVIFNEITEELRSKDVGRIASQYYIQQTSIEIFNTMMNAQASEADILKMISMSGEFDNIQSRDSEADELTHLRNDVIPCEVPGGIDTPQAKTNILLQSFISRAQPEDFALGNDQNYVSQQSGRICRALFMIALNRRWGYQCLVLLTMAKSIERRLWPFQHPLHQFDLPKPVLNQLDAKDNLTIEAMKEMDFAEIGGLVHNQSAGKKIGLILNNFPTLTVEAEIAPLNRDVLRIKLYISPEFKWNDHTHGTTESFYIWVENSETSEIYHHEYFILSRRKLYDDHELNFTIPLSDPLPNQIYVRAVSDKWLGAETVTPVSFQHLIRPDTESVYTELLNLQPLPVSAFNNPALEELYAKRFQFFNPMQTQIFHTLYHTPANVLLGSPTGSGKTTAAELAMWWAFREKPGSKVVYIAPMKALVRERVIDWGNRLAKPLGLKLVELTGDNTPDTRTIKDADIIVTTPEKWDGISRSWQTRGYVRQVSLVIIDEIHLLAGDRGPILEIIVSRMNYIAESTKSTVRLLGMSTACANASDLGNWLGVKEGLFNFRHSVRPVPLELYIDGFPSVRGFCPLMQSMNRPTFLAVKTHSPSKPVIVFVPSRRQTRLTAKDLINMCGLEDNPRRFLHMEEEDLQLNLSRVKDEALKEAISFGIGLHHAGLVETDRQLSEELFLNNKIQILIATSTLAWGVNLPAHLVVVKGTQYYDAKIEGYKDMDLTDVLQMLGRAGRPQFDTSGVARIFTQDAKKDFYKHFLHTGFPVESSLHTVLDNHLAAEVSAETIISKQDALDYLTWTFFFRRLHKNPSYYGLEISAEEHNSIAAQQLANDYMIEMVNKSLDELAKSSCVDVFPNGDVDPTPMGKIMSYYYLSHKTIRYLVKHAKPKASFEDALEWMSNATEYDELPVRHNEDLINAELSRNLPFPGTNFGLPMWDPHVKSFLLLQAHMARIDLPITDYVGDQTSVLDQAIRIIQASIDVLTELGYLSSCLEMIKLLQCIKSARWPQDSPSSILPGVNSDKVGDAIPLKQISTFKKPQIDELAQKLNVPQLQLTRFSRAASALPNVSVRAENVTALSLTVSLKRQNPIVEREGRVYAPKYPKPQTEGWFVVICDVAKDEIIAVKRAGWSQGPGKSVSTGSRPTSKVNLKLPAPDKEGKGRKIDVLVLSDAYIGMEYRIKGVEIPALPMVDDDVGKSKGAVGGQAGGASAA</sequence>
<accession>A0A9P8UYV5</accession>
<dbReference type="Gene3D" id="1.10.150.20">
    <property type="entry name" value="5' to 3' exonuclease, C-terminal subdomain"/>
    <property type="match status" value="1"/>
</dbReference>
<comment type="similarity">
    <text evidence="1">Belongs to the helicase family. SKI2 subfamily.</text>
</comment>
<dbReference type="GO" id="GO:0005524">
    <property type="term" value="F:ATP binding"/>
    <property type="evidence" value="ECO:0007669"/>
    <property type="project" value="UniProtKB-KW"/>
</dbReference>
<dbReference type="FunFam" id="1.10.10.10:FF:000024">
    <property type="entry name" value="U5 small nuclear ribonucleoprotein helicase"/>
    <property type="match status" value="1"/>
</dbReference>
<dbReference type="Pfam" id="PF00271">
    <property type="entry name" value="Helicase_C"/>
    <property type="match status" value="2"/>
</dbReference>
<dbReference type="PROSITE" id="PS51192">
    <property type="entry name" value="HELICASE_ATP_BIND_1"/>
    <property type="match status" value="2"/>
</dbReference>
<evidence type="ECO:0000256" key="3">
    <source>
        <dbReference type="ARBA" id="ARBA00022801"/>
    </source>
</evidence>
<evidence type="ECO:0000256" key="1">
    <source>
        <dbReference type="ARBA" id="ARBA00010140"/>
    </source>
</evidence>
<dbReference type="PROSITE" id="PS51194">
    <property type="entry name" value="HELICASE_CTER"/>
    <property type="match status" value="2"/>
</dbReference>
<dbReference type="FunFam" id="3.40.50.300:FF:000062">
    <property type="entry name" value="U5 small nuclear ribonucleoprotein helicase"/>
    <property type="match status" value="1"/>
</dbReference>
<evidence type="ECO:0000256" key="2">
    <source>
        <dbReference type="ARBA" id="ARBA00022741"/>
    </source>
</evidence>
<name>A0A9P8UYV5_9PEZI</name>
<dbReference type="FunFam" id="1.10.3380.10:FF:000002">
    <property type="entry name" value="Activating signal cointegrator 1 complex subunit 3"/>
    <property type="match status" value="1"/>
</dbReference>
<dbReference type="CDD" id="cd18020">
    <property type="entry name" value="DEXHc_ASCC3_1"/>
    <property type="match status" value="1"/>
</dbReference>
<dbReference type="InterPro" id="IPR003593">
    <property type="entry name" value="AAA+_ATPase"/>
</dbReference>
<dbReference type="InterPro" id="IPR035892">
    <property type="entry name" value="C2_domain_sf"/>
</dbReference>
<dbReference type="PANTHER" id="PTHR47961:SF13">
    <property type="entry name" value="ACTIVATING SIGNAL COINTEGRATOR 1 COMPLEX SUBUNIT 3"/>
    <property type="match status" value="1"/>
</dbReference>
<evidence type="ECO:0000256" key="4">
    <source>
        <dbReference type="ARBA" id="ARBA00022806"/>
    </source>
</evidence>
<feature type="domain" description="Helicase ATP-binding" evidence="7">
    <location>
        <begin position="280"/>
        <end position="473"/>
    </location>
</feature>
<dbReference type="SMART" id="SM00490">
    <property type="entry name" value="HELICc"/>
    <property type="match status" value="2"/>
</dbReference>
<dbReference type="PIRSF" id="PIRSF039073">
    <property type="entry name" value="BRR2"/>
    <property type="match status" value="1"/>
</dbReference>
<evidence type="ECO:0000259" key="7">
    <source>
        <dbReference type="PROSITE" id="PS51192"/>
    </source>
</evidence>
<dbReference type="GO" id="GO:0032991">
    <property type="term" value="C:protein-containing complex"/>
    <property type="evidence" value="ECO:0007669"/>
    <property type="project" value="UniProtKB-ARBA"/>
</dbReference>
<dbReference type="GO" id="GO:0004386">
    <property type="term" value="F:helicase activity"/>
    <property type="evidence" value="ECO:0007669"/>
    <property type="project" value="UniProtKB-KW"/>
</dbReference>
<dbReference type="InterPro" id="IPR011545">
    <property type="entry name" value="DEAD/DEAH_box_helicase_dom"/>
</dbReference>
<dbReference type="Proteomes" id="UP000758603">
    <property type="component" value="Unassembled WGS sequence"/>
</dbReference>
<dbReference type="InterPro" id="IPR057842">
    <property type="entry name" value="WH_MER3"/>
</dbReference>
<gene>
    <name evidence="9" type="ORF">BKA67DRAFT_510292</name>
</gene>
<dbReference type="FunFam" id="1.10.3380.10:FF:000009">
    <property type="entry name" value="DEAD/DEAH box helicase, putative"/>
    <property type="match status" value="1"/>
</dbReference>
<dbReference type="SMART" id="SM00973">
    <property type="entry name" value="Sec63"/>
    <property type="match status" value="2"/>
</dbReference>
<dbReference type="InterPro" id="IPR027417">
    <property type="entry name" value="P-loop_NTPase"/>
</dbReference>
<dbReference type="FunFam" id="2.60.40.150:FF:000004">
    <property type="entry name" value="RNA helicase, activating signal cointegrator 1"/>
    <property type="match status" value="1"/>
</dbReference>
<proteinExistence type="inferred from homology"/>
<dbReference type="Pfam" id="PF02889">
    <property type="entry name" value="Sec63"/>
    <property type="match status" value="2"/>
</dbReference>
<dbReference type="GeneID" id="70126204"/>
<dbReference type="InterPro" id="IPR014756">
    <property type="entry name" value="Ig_E-set"/>
</dbReference>
<dbReference type="SUPFAM" id="SSF46785">
    <property type="entry name" value="Winged helix' DNA-binding domain"/>
    <property type="match status" value="1"/>
</dbReference>
<dbReference type="SMART" id="SM00382">
    <property type="entry name" value="AAA"/>
    <property type="match status" value="2"/>
</dbReference>
<feature type="domain" description="Helicase ATP-binding" evidence="7">
    <location>
        <begin position="1140"/>
        <end position="1315"/>
    </location>
</feature>
<dbReference type="Gene3D" id="2.60.40.150">
    <property type="entry name" value="C2 domain"/>
    <property type="match status" value="2"/>
</dbReference>
<dbReference type="PANTHER" id="PTHR47961">
    <property type="entry name" value="DNA POLYMERASE THETA, PUTATIVE (AFU_ORTHOLOGUE AFUA_1G05260)-RELATED"/>
    <property type="match status" value="1"/>
</dbReference>
<keyword evidence="5" id="KW-0067">ATP-binding</keyword>
<reference evidence="9" key="1">
    <citation type="journal article" date="2021" name="Nat. Commun.">
        <title>Genetic determinants of endophytism in the Arabidopsis root mycobiome.</title>
        <authorList>
            <person name="Mesny F."/>
            <person name="Miyauchi S."/>
            <person name="Thiergart T."/>
            <person name="Pickel B."/>
            <person name="Atanasova L."/>
            <person name="Karlsson M."/>
            <person name="Huettel B."/>
            <person name="Barry K.W."/>
            <person name="Haridas S."/>
            <person name="Chen C."/>
            <person name="Bauer D."/>
            <person name="Andreopoulos W."/>
            <person name="Pangilinan J."/>
            <person name="LaButti K."/>
            <person name="Riley R."/>
            <person name="Lipzen A."/>
            <person name="Clum A."/>
            <person name="Drula E."/>
            <person name="Henrissat B."/>
            <person name="Kohler A."/>
            <person name="Grigoriev I.V."/>
            <person name="Martin F.M."/>
            <person name="Hacquard S."/>
        </authorList>
    </citation>
    <scope>NUCLEOTIDE SEQUENCE</scope>
    <source>
        <strain evidence="9">MPI-SDFR-AT-0073</strain>
    </source>
</reference>
<dbReference type="RefSeq" id="XP_045964829.1">
    <property type="nucleotide sequence ID" value="XM_046097312.1"/>
</dbReference>
<feature type="compositionally biased region" description="Polar residues" evidence="6">
    <location>
        <begin position="1898"/>
        <end position="1909"/>
    </location>
</feature>
<organism evidence="9 10">
    <name type="scientific">Truncatella angustata</name>
    <dbReference type="NCBI Taxonomy" id="152316"/>
    <lineage>
        <taxon>Eukaryota</taxon>
        <taxon>Fungi</taxon>
        <taxon>Dikarya</taxon>
        <taxon>Ascomycota</taxon>
        <taxon>Pezizomycotina</taxon>
        <taxon>Sordariomycetes</taxon>
        <taxon>Xylariomycetidae</taxon>
        <taxon>Amphisphaeriales</taxon>
        <taxon>Sporocadaceae</taxon>
        <taxon>Truncatella</taxon>
    </lineage>
</organism>
<feature type="domain" description="Helicase C-terminal" evidence="8">
    <location>
        <begin position="504"/>
        <end position="707"/>
    </location>
</feature>
<dbReference type="Gene3D" id="1.10.10.10">
    <property type="entry name" value="Winged helix-like DNA-binding domain superfamily/Winged helix DNA-binding domain"/>
    <property type="match status" value="2"/>
</dbReference>
<comment type="caution">
    <text evidence="9">The sequence shown here is derived from an EMBL/GenBank/DDBJ whole genome shotgun (WGS) entry which is preliminary data.</text>
</comment>
<evidence type="ECO:0000256" key="5">
    <source>
        <dbReference type="ARBA" id="ARBA00022840"/>
    </source>
</evidence>
<dbReference type="Gene3D" id="3.40.50.300">
    <property type="entry name" value="P-loop containing nucleotide triphosphate hydrolases"/>
    <property type="match status" value="4"/>
</dbReference>
<dbReference type="InterPro" id="IPR014001">
    <property type="entry name" value="Helicase_ATP-bd"/>
</dbReference>
<dbReference type="FunFam" id="3.40.50.300:FF:000102">
    <property type="entry name" value="RNA helicase, activating signal cointegrator 1"/>
    <property type="match status" value="1"/>
</dbReference>
<dbReference type="InterPro" id="IPR036390">
    <property type="entry name" value="WH_DNA-bd_sf"/>
</dbReference>
<dbReference type="Pfam" id="PF23445">
    <property type="entry name" value="WHD_SNRNP200"/>
    <property type="match status" value="2"/>
</dbReference>
<dbReference type="InterPro" id="IPR001650">
    <property type="entry name" value="Helicase_C-like"/>
</dbReference>
<dbReference type="InterPro" id="IPR050474">
    <property type="entry name" value="Hel308_SKI2-like"/>
</dbReference>
<dbReference type="CDD" id="cd18022">
    <property type="entry name" value="DEXHc_ASCC3_2"/>
    <property type="match status" value="1"/>
</dbReference>
<dbReference type="SUPFAM" id="SSF158702">
    <property type="entry name" value="Sec63 N-terminal domain-like"/>
    <property type="match status" value="2"/>
</dbReference>
<dbReference type="CDD" id="cd18795">
    <property type="entry name" value="SF2_C_Ski2"/>
    <property type="match status" value="2"/>
</dbReference>
<feature type="region of interest" description="Disordered" evidence="6">
    <location>
        <begin position="1892"/>
        <end position="1917"/>
    </location>
</feature>
<dbReference type="SUPFAM" id="SSF81296">
    <property type="entry name" value="E set domains"/>
    <property type="match status" value="1"/>
</dbReference>
<evidence type="ECO:0000256" key="6">
    <source>
        <dbReference type="SAM" id="MobiDB-lite"/>
    </source>
</evidence>
<evidence type="ECO:0000313" key="10">
    <source>
        <dbReference type="Proteomes" id="UP000758603"/>
    </source>
</evidence>
<protein>
    <submittedName>
        <fullName evidence="9">Sec63 Brl domain-containing protein</fullName>
    </submittedName>
</protein>
<dbReference type="FunFam" id="3.40.50.300:FF:000198">
    <property type="entry name" value="Activating signal cointegrator 1 complex subunit"/>
    <property type="match status" value="1"/>
</dbReference>
<dbReference type="GO" id="GO:0016787">
    <property type="term" value="F:hydrolase activity"/>
    <property type="evidence" value="ECO:0007669"/>
    <property type="project" value="UniProtKB-KW"/>
</dbReference>
<dbReference type="Pfam" id="PF00270">
    <property type="entry name" value="DEAD"/>
    <property type="match status" value="2"/>
</dbReference>
<dbReference type="FunFam" id="1.10.10.10:FF:000012">
    <property type="entry name" value="U5 small nuclear ribonucleoprotein helicase"/>
    <property type="match status" value="1"/>
</dbReference>
<dbReference type="OrthoDB" id="5575at2759"/>
<dbReference type="Gene3D" id="1.10.3380.10">
    <property type="entry name" value="Sec63 N-terminal domain-like domain"/>
    <property type="match status" value="2"/>
</dbReference>
<keyword evidence="4" id="KW-0347">Helicase</keyword>
<keyword evidence="3" id="KW-0378">Hydrolase</keyword>
<dbReference type="SUPFAM" id="SSF52540">
    <property type="entry name" value="P-loop containing nucleoside triphosphate hydrolases"/>
    <property type="match status" value="4"/>
</dbReference>
<keyword evidence="10" id="KW-1185">Reference proteome</keyword>
<keyword evidence="2" id="KW-0547">Nucleotide-binding</keyword>
<dbReference type="InterPro" id="IPR004179">
    <property type="entry name" value="Sec63-dom"/>
</dbReference>
<dbReference type="InterPro" id="IPR036388">
    <property type="entry name" value="WH-like_DNA-bd_sf"/>
</dbReference>
<feature type="domain" description="Helicase C-terminal" evidence="8">
    <location>
        <begin position="1347"/>
        <end position="1539"/>
    </location>
</feature>
<dbReference type="EMBL" id="JAGPXC010000001">
    <property type="protein sequence ID" value="KAH6660698.1"/>
    <property type="molecule type" value="Genomic_DNA"/>
</dbReference>
<evidence type="ECO:0000259" key="8">
    <source>
        <dbReference type="PROSITE" id="PS51194"/>
    </source>
</evidence>
<dbReference type="FunFam" id="3.40.50.300:FF:000231">
    <property type="entry name" value="Activating signal cointegrator 1 complex subunit 3"/>
    <property type="match status" value="1"/>
</dbReference>